<name>A0A6B3TM71_9BACI</name>
<keyword evidence="2" id="KW-1185">Reference proteome</keyword>
<dbReference type="Pfam" id="PF22398">
    <property type="entry name" value="DUF6978"/>
    <property type="match status" value="1"/>
</dbReference>
<proteinExistence type="predicted"/>
<gene>
    <name evidence="1" type="ORF">G4Z05_00645</name>
</gene>
<dbReference type="AlphaFoldDB" id="A0A6B3TM71"/>
<comment type="caution">
    <text evidence="1">The sequence shown here is derived from an EMBL/GenBank/DDBJ whole genome shotgun (WGS) entry which is preliminary data.</text>
</comment>
<organism evidence="1 2">
    <name type="scientific">Neobacillus thermocopriae</name>
    <dbReference type="NCBI Taxonomy" id="1215031"/>
    <lineage>
        <taxon>Bacteria</taxon>
        <taxon>Bacillati</taxon>
        <taxon>Bacillota</taxon>
        <taxon>Bacilli</taxon>
        <taxon>Bacillales</taxon>
        <taxon>Bacillaceae</taxon>
        <taxon>Neobacillus</taxon>
    </lineage>
</organism>
<protein>
    <recommendedName>
        <fullName evidence="3">Lj965 prophage protein</fullName>
    </recommendedName>
</protein>
<evidence type="ECO:0008006" key="3">
    <source>
        <dbReference type="Google" id="ProtNLM"/>
    </source>
</evidence>
<accession>A0A6B3TM71</accession>
<dbReference type="EMBL" id="JAAIUV010000001">
    <property type="protein sequence ID" value="NEX77409.1"/>
    <property type="molecule type" value="Genomic_DNA"/>
</dbReference>
<dbReference type="RefSeq" id="WP_163249956.1">
    <property type="nucleotide sequence ID" value="NZ_JAAIUV010000001.1"/>
</dbReference>
<dbReference type="InterPro" id="IPR053916">
    <property type="entry name" value="DUF6978"/>
</dbReference>
<evidence type="ECO:0000313" key="1">
    <source>
        <dbReference type="EMBL" id="NEX77409.1"/>
    </source>
</evidence>
<sequence>MLSQKEADNLIAMLKELKSKQMKIPFPQPTKELRLDLESSMNKKEKFIIDINRKGQFNLLKCTFQTRYRNSIRLLRIDIEGPPHENPDGTIVECPHIHIYKEGYELKWAYPLSEIIQTQNDDLIDILIAFLEYNKVKRNGHLFYMEGGLV</sequence>
<dbReference type="Proteomes" id="UP000481621">
    <property type="component" value="Unassembled WGS sequence"/>
</dbReference>
<reference evidence="1" key="1">
    <citation type="submission" date="2020-02" db="EMBL/GenBank/DDBJ databases">
        <title>Bacillus sedimentmangrovi sp. nov., isolated from sediment of the mangrove ecosystem.</title>
        <authorList>
            <person name="Liu G."/>
        </authorList>
    </citation>
    <scope>NUCLEOTIDE SEQUENCE [LARGE SCALE GENOMIC DNA]</scope>
    <source>
        <strain evidence="1">SgZ-7</strain>
    </source>
</reference>
<evidence type="ECO:0000313" key="2">
    <source>
        <dbReference type="Proteomes" id="UP000481621"/>
    </source>
</evidence>